<evidence type="ECO:0000259" key="1">
    <source>
        <dbReference type="Pfam" id="PF07707"/>
    </source>
</evidence>
<organism evidence="2 3">
    <name type="scientific">Trichostrongylus colubriformis</name>
    <name type="common">Black scour worm</name>
    <dbReference type="NCBI Taxonomy" id="6319"/>
    <lineage>
        <taxon>Eukaryota</taxon>
        <taxon>Metazoa</taxon>
        <taxon>Ecdysozoa</taxon>
        <taxon>Nematoda</taxon>
        <taxon>Chromadorea</taxon>
        <taxon>Rhabditida</taxon>
        <taxon>Rhabditina</taxon>
        <taxon>Rhabditomorpha</taxon>
        <taxon>Strongyloidea</taxon>
        <taxon>Trichostrongylidae</taxon>
        <taxon>Trichostrongylus</taxon>
    </lineage>
</organism>
<gene>
    <name evidence="2" type="ORF">GCK32_014974</name>
</gene>
<dbReference type="Pfam" id="PF07707">
    <property type="entry name" value="BACK"/>
    <property type="match status" value="1"/>
</dbReference>
<dbReference type="InterPro" id="IPR011705">
    <property type="entry name" value="BACK"/>
</dbReference>
<feature type="domain" description="BACK" evidence="1">
    <location>
        <begin position="81"/>
        <end position="135"/>
    </location>
</feature>
<comment type="caution">
    <text evidence="2">The sequence shown here is derived from an EMBL/GenBank/DDBJ whole genome shotgun (WGS) entry which is preliminary data.</text>
</comment>
<dbReference type="Proteomes" id="UP001331761">
    <property type="component" value="Unassembled WGS sequence"/>
</dbReference>
<proteinExistence type="predicted"/>
<dbReference type="AlphaFoldDB" id="A0AAN8FCG8"/>
<dbReference type="EMBL" id="WIXE01011232">
    <property type="protein sequence ID" value="KAK5976905.1"/>
    <property type="molecule type" value="Genomic_DNA"/>
</dbReference>
<evidence type="ECO:0000313" key="3">
    <source>
        <dbReference type="Proteomes" id="UP001331761"/>
    </source>
</evidence>
<name>A0AAN8FCG8_TRICO</name>
<keyword evidence="3" id="KW-1185">Reference proteome</keyword>
<reference evidence="2 3" key="1">
    <citation type="submission" date="2019-10" db="EMBL/GenBank/DDBJ databases">
        <title>Assembly and Annotation for the nematode Trichostrongylus colubriformis.</title>
        <authorList>
            <person name="Martin J."/>
        </authorList>
    </citation>
    <scope>NUCLEOTIDE SEQUENCE [LARGE SCALE GENOMIC DNA]</scope>
    <source>
        <strain evidence="2">G859</strain>
        <tissue evidence="2">Whole worm</tissue>
    </source>
</reference>
<evidence type="ECO:0000313" key="2">
    <source>
        <dbReference type="EMBL" id="KAK5976905.1"/>
    </source>
</evidence>
<protein>
    <recommendedName>
        <fullName evidence="1">BACK domain-containing protein</fullName>
    </recommendedName>
</protein>
<accession>A0AAN8FCG8</accession>
<sequence>MKSVAGLIYLAEYFKNDYLLKQIEESLLRAAIKDMRALCYCYIIAFTCNLDLKEQDEMRYPCPKNLPSDIDLLVGLGNLSSVNTIMYKCDLATEDEKSLVFFVVDWTSLHKTTREECMKLLNCVRRTFISPEDMKALDSYVEKFGTRQMQLAWKDYLVDTHISVCWKTEHIVEKLPRCGLGKYRPPVSKPKRNHQGKSISWSVPLETRAPSEEGHPVRTIAKAARGSTNRKSLLARRPRATNLVKTAFNRGLSKIRQKFTANSQD</sequence>